<comment type="similarity">
    <text evidence="1">Belongs to the cytochrome P450 family.</text>
</comment>
<name>A0A9W9YF33_9CNID</name>
<dbReference type="PANTHER" id="PTHR24289:SF1">
    <property type="entry name" value="STEROID 17-ALPHA-HYDROXYLASE_17,20 LYASE"/>
    <property type="match status" value="1"/>
</dbReference>
<dbReference type="GO" id="GO:0042446">
    <property type="term" value="P:hormone biosynthetic process"/>
    <property type="evidence" value="ECO:0007669"/>
    <property type="project" value="TreeGrafter"/>
</dbReference>
<keyword evidence="8" id="KW-1185">Reference proteome</keyword>
<evidence type="ECO:0000256" key="2">
    <source>
        <dbReference type="ARBA" id="ARBA00022617"/>
    </source>
</evidence>
<evidence type="ECO:0000256" key="6">
    <source>
        <dbReference type="ARBA" id="ARBA00023033"/>
    </source>
</evidence>
<sequence>MRELMLTKSELFNKTGYTDLYRFVAVDYTRRLVLLCSLTETYGRVFSLKLGSYKFVMASTPEAVYEMLVTKSADYAGRPQTYSINTRTLGGKDIAFGNYGPAWKFHRKLFTTALRQYLSDIPLVERRVSTQAEKLVQFMEEQDGKPFDPADCLMRSVADVICGITFGEGYDTTNPDLNKLLKLCADVVENDDVARLVTVLDFFPFAQYLPIKAYDRFIQPFFKMFDIIRKFLKEREDNFDPSQPVQDFISGLLCARNEAQFENDEERSAFLSDDYFLNDIEVMFAAGYETTSTTLKWVIAYLVNYPKYQEDIQRQLDEVVGRRSPSLNDRTNLPLIQATIIETLRRANVGPLLLPHVTLTDTTLCGYRVPKDTIIFANTESVHLDPKCWEKPHRV</sequence>
<dbReference type="PRINTS" id="PR00385">
    <property type="entry name" value="P450"/>
</dbReference>
<organism evidence="7 8">
    <name type="scientific">Desmophyllum pertusum</name>
    <dbReference type="NCBI Taxonomy" id="174260"/>
    <lineage>
        <taxon>Eukaryota</taxon>
        <taxon>Metazoa</taxon>
        <taxon>Cnidaria</taxon>
        <taxon>Anthozoa</taxon>
        <taxon>Hexacorallia</taxon>
        <taxon>Scleractinia</taxon>
        <taxon>Caryophylliina</taxon>
        <taxon>Caryophylliidae</taxon>
        <taxon>Desmophyllum</taxon>
    </lineage>
</organism>
<dbReference type="InterPro" id="IPR001128">
    <property type="entry name" value="Cyt_P450"/>
</dbReference>
<proteinExistence type="inferred from homology"/>
<dbReference type="InterPro" id="IPR002401">
    <property type="entry name" value="Cyt_P450_E_grp-I"/>
</dbReference>
<evidence type="ECO:0000256" key="1">
    <source>
        <dbReference type="ARBA" id="ARBA00010617"/>
    </source>
</evidence>
<dbReference type="EMBL" id="MU827788">
    <property type="protein sequence ID" value="KAJ7331626.1"/>
    <property type="molecule type" value="Genomic_DNA"/>
</dbReference>
<accession>A0A9W9YF33</accession>
<dbReference type="PANTHER" id="PTHR24289">
    <property type="entry name" value="STEROID 17-ALPHA-HYDROXYLASE/17,20 LYASE"/>
    <property type="match status" value="1"/>
</dbReference>
<dbReference type="AlphaFoldDB" id="A0A9W9YF33"/>
<evidence type="ECO:0000256" key="4">
    <source>
        <dbReference type="ARBA" id="ARBA00023002"/>
    </source>
</evidence>
<keyword evidence="2" id="KW-0349">Heme</keyword>
<keyword evidence="3" id="KW-0479">Metal-binding</keyword>
<evidence type="ECO:0000256" key="5">
    <source>
        <dbReference type="ARBA" id="ARBA00023004"/>
    </source>
</evidence>
<dbReference type="InterPro" id="IPR036396">
    <property type="entry name" value="Cyt_P450_sf"/>
</dbReference>
<keyword evidence="6" id="KW-0503">Monooxygenase</keyword>
<dbReference type="GO" id="GO:0020037">
    <property type="term" value="F:heme binding"/>
    <property type="evidence" value="ECO:0007669"/>
    <property type="project" value="InterPro"/>
</dbReference>
<dbReference type="PRINTS" id="PR00463">
    <property type="entry name" value="EP450I"/>
</dbReference>
<keyword evidence="5" id="KW-0408">Iron</keyword>
<protein>
    <recommendedName>
        <fullName evidence="9">Cytochrome P450</fullName>
    </recommendedName>
</protein>
<dbReference type="OrthoDB" id="639466at2759"/>
<keyword evidence="4" id="KW-0560">Oxidoreductase</keyword>
<reference evidence="7" key="1">
    <citation type="submission" date="2023-01" db="EMBL/GenBank/DDBJ databases">
        <title>Genome assembly of the deep-sea coral Lophelia pertusa.</title>
        <authorList>
            <person name="Herrera S."/>
            <person name="Cordes E."/>
        </authorList>
    </citation>
    <scope>NUCLEOTIDE SEQUENCE</scope>
    <source>
        <strain evidence="7">USNM1676648</strain>
        <tissue evidence="7">Polyp</tissue>
    </source>
</reference>
<dbReference type="Pfam" id="PF00067">
    <property type="entry name" value="p450"/>
    <property type="match status" value="1"/>
</dbReference>
<evidence type="ECO:0000256" key="3">
    <source>
        <dbReference type="ARBA" id="ARBA00022723"/>
    </source>
</evidence>
<dbReference type="GO" id="GO:0004508">
    <property type="term" value="F:steroid 17-alpha-monooxygenase activity"/>
    <property type="evidence" value="ECO:0007669"/>
    <property type="project" value="TreeGrafter"/>
</dbReference>
<evidence type="ECO:0008006" key="9">
    <source>
        <dbReference type="Google" id="ProtNLM"/>
    </source>
</evidence>
<evidence type="ECO:0000313" key="8">
    <source>
        <dbReference type="Proteomes" id="UP001163046"/>
    </source>
</evidence>
<dbReference type="Proteomes" id="UP001163046">
    <property type="component" value="Unassembled WGS sequence"/>
</dbReference>
<dbReference type="GO" id="GO:0042448">
    <property type="term" value="P:progesterone metabolic process"/>
    <property type="evidence" value="ECO:0007669"/>
    <property type="project" value="TreeGrafter"/>
</dbReference>
<dbReference type="Gene3D" id="1.10.630.10">
    <property type="entry name" value="Cytochrome P450"/>
    <property type="match status" value="1"/>
</dbReference>
<gene>
    <name evidence="7" type="ORF">OS493_019214</name>
</gene>
<evidence type="ECO:0000313" key="7">
    <source>
        <dbReference type="EMBL" id="KAJ7331626.1"/>
    </source>
</evidence>
<comment type="caution">
    <text evidence="7">The sequence shown here is derived from an EMBL/GenBank/DDBJ whole genome shotgun (WGS) entry which is preliminary data.</text>
</comment>
<dbReference type="SUPFAM" id="SSF48264">
    <property type="entry name" value="Cytochrome P450"/>
    <property type="match status" value="1"/>
</dbReference>
<dbReference type="GO" id="GO:0005506">
    <property type="term" value="F:iron ion binding"/>
    <property type="evidence" value="ECO:0007669"/>
    <property type="project" value="InterPro"/>
</dbReference>